<organism evidence="1 2">
    <name type="scientific">Diplocarpon coronariae</name>
    <dbReference type="NCBI Taxonomy" id="2795749"/>
    <lineage>
        <taxon>Eukaryota</taxon>
        <taxon>Fungi</taxon>
        <taxon>Dikarya</taxon>
        <taxon>Ascomycota</taxon>
        <taxon>Pezizomycotina</taxon>
        <taxon>Leotiomycetes</taxon>
        <taxon>Helotiales</taxon>
        <taxon>Drepanopezizaceae</taxon>
        <taxon>Diplocarpon</taxon>
    </lineage>
</organism>
<evidence type="ECO:0000313" key="2">
    <source>
        <dbReference type="Proteomes" id="UP000242519"/>
    </source>
</evidence>
<evidence type="ECO:0000313" key="1">
    <source>
        <dbReference type="EMBL" id="OWP00023.1"/>
    </source>
</evidence>
<dbReference type="InterPro" id="IPR029058">
    <property type="entry name" value="AB_hydrolase_fold"/>
</dbReference>
<dbReference type="AlphaFoldDB" id="A0A218YXJ3"/>
<protein>
    <submittedName>
        <fullName evidence="1">Abhydrolase domain-containing protein (Secreted protein)</fullName>
    </submittedName>
</protein>
<accession>A0A218YXJ3</accession>
<keyword evidence="2" id="KW-1185">Reference proteome</keyword>
<sequence length="177" mass="19097">MSLPDLLIVKRRIRSHPSTSALLMARPPTPGCAEDITKTEAFQLLKNDPNAYLIINSNTPRTQEQSLKAGAPTPTALSPMVAYPTSISWPSNIGASGFPQEHIVIVGQSLGTAVTSAVVEHFDKQGTDFAGVVLDAGFRSMSNLLTQYSILGFVPILAPFSRHHALQRLLTSFVVDE</sequence>
<dbReference type="InParanoid" id="A0A218YXJ3"/>
<comment type="caution">
    <text evidence="1">The sequence shown here is derived from an EMBL/GenBank/DDBJ whole genome shotgun (WGS) entry which is preliminary data.</text>
</comment>
<dbReference type="Proteomes" id="UP000242519">
    <property type="component" value="Unassembled WGS sequence"/>
</dbReference>
<name>A0A218YXJ3_9HELO</name>
<proteinExistence type="predicted"/>
<gene>
    <name evidence="1" type="ORF">B2J93_2370</name>
</gene>
<dbReference type="SUPFAM" id="SSF53474">
    <property type="entry name" value="alpha/beta-Hydrolases"/>
    <property type="match status" value="1"/>
</dbReference>
<reference evidence="1 2" key="1">
    <citation type="submission" date="2017-04" db="EMBL/GenBank/DDBJ databases">
        <title>Draft genome sequence of Marssonina coronaria NL1: causal agent of apple blotch.</title>
        <authorList>
            <person name="Cheng Q."/>
        </authorList>
    </citation>
    <scope>NUCLEOTIDE SEQUENCE [LARGE SCALE GENOMIC DNA]</scope>
    <source>
        <strain evidence="1 2">NL1</strain>
    </source>
</reference>
<dbReference type="STRING" id="503106.A0A218YXJ3"/>
<dbReference type="OrthoDB" id="446723at2759"/>
<dbReference type="EMBL" id="MZNU01000337">
    <property type="protein sequence ID" value="OWP00023.1"/>
    <property type="molecule type" value="Genomic_DNA"/>
</dbReference>